<dbReference type="PROSITE" id="PS51755">
    <property type="entry name" value="OMPR_PHOB"/>
    <property type="match status" value="1"/>
</dbReference>
<evidence type="ECO:0000256" key="2">
    <source>
        <dbReference type="ARBA" id="ARBA00023012"/>
    </source>
</evidence>
<comment type="similarity">
    <text evidence="1">Belongs to the AfsR/DnrI/RedD regulatory family.</text>
</comment>
<dbReference type="SMART" id="SM00862">
    <property type="entry name" value="Trans_reg_C"/>
    <property type="match status" value="1"/>
</dbReference>
<accession>A0A1I6SLR7</accession>
<dbReference type="PRINTS" id="PR00364">
    <property type="entry name" value="DISEASERSIST"/>
</dbReference>
<feature type="compositionally biased region" description="Pro residues" evidence="5">
    <location>
        <begin position="257"/>
        <end position="285"/>
    </location>
</feature>
<evidence type="ECO:0000313" key="7">
    <source>
        <dbReference type="EMBL" id="SFS77907.1"/>
    </source>
</evidence>
<dbReference type="SUPFAM" id="SSF48452">
    <property type="entry name" value="TPR-like"/>
    <property type="match status" value="2"/>
</dbReference>
<dbReference type="GO" id="GO:0006355">
    <property type="term" value="P:regulation of DNA-templated transcription"/>
    <property type="evidence" value="ECO:0007669"/>
    <property type="project" value="InterPro"/>
</dbReference>
<gene>
    <name evidence="7" type="ORF">SAMN05444716_1045</name>
</gene>
<dbReference type="InterPro" id="IPR016032">
    <property type="entry name" value="Sig_transdc_resp-reg_C-effctor"/>
</dbReference>
<evidence type="ECO:0000259" key="6">
    <source>
        <dbReference type="PROSITE" id="PS51755"/>
    </source>
</evidence>
<dbReference type="InterPro" id="IPR027417">
    <property type="entry name" value="P-loop_NTPase"/>
</dbReference>
<dbReference type="PANTHER" id="PTHR47691">
    <property type="entry name" value="REGULATOR-RELATED"/>
    <property type="match status" value="1"/>
</dbReference>
<dbReference type="InterPro" id="IPR005158">
    <property type="entry name" value="BTAD"/>
</dbReference>
<dbReference type="InterPro" id="IPR001867">
    <property type="entry name" value="OmpR/PhoB-type_DNA-bd"/>
</dbReference>
<evidence type="ECO:0000256" key="5">
    <source>
        <dbReference type="SAM" id="MobiDB-lite"/>
    </source>
</evidence>
<dbReference type="Gene3D" id="3.40.50.300">
    <property type="entry name" value="P-loop containing nucleotide triphosphate hydrolases"/>
    <property type="match status" value="1"/>
</dbReference>
<dbReference type="Gene3D" id="1.25.40.10">
    <property type="entry name" value="Tetratricopeptide repeat domain"/>
    <property type="match status" value="2"/>
</dbReference>
<dbReference type="STRING" id="1176198.SAMN05444716_1045"/>
<evidence type="ECO:0000256" key="1">
    <source>
        <dbReference type="ARBA" id="ARBA00005820"/>
    </source>
</evidence>
<dbReference type="CDD" id="cd15831">
    <property type="entry name" value="BTAD"/>
    <property type="match status" value="1"/>
</dbReference>
<dbReference type="RefSeq" id="WP_093842979.1">
    <property type="nucleotide sequence ID" value="NZ_FPAB01000004.1"/>
</dbReference>
<dbReference type="AlphaFoldDB" id="A0A1I6SLR7"/>
<dbReference type="Gene3D" id="1.10.10.10">
    <property type="entry name" value="Winged helix-like DNA-binding domain superfamily/Winged helix DNA-binding domain"/>
    <property type="match status" value="1"/>
</dbReference>
<dbReference type="PANTHER" id="PTHR47691:SF3">
    <property type="entry name" value="HTH-TYPE TRANSCRIPTIONAL REGULATOR RV0890C-RELATED"/>
    <property type="match status" value="1"/>
</dbReference>
<dbReference type="SUPFAM" id="SSF46894">
    <property type="entry name" value="C-terminal effector domain of the bipartite response regulators"/>
    <property type="match status" value="1"/>
</dbReference>
<dbReference type="InterPro" id="IPR011990">
    <property type="entry name" value="TPR-like_helical_dom_sf"/>
</dbReference>
<dbReference type="Pfam" id="PF03704">
    <property type="entry name" value="BTAD"/>
    <property type="match status" value="1"/>
</dbReference>
<keyword evidence="2" id="KW-0902">Two-component regulatory system</keyword>
<evidence type="ECO:0000313" key="8">
    <source>
        <dbReference type="Proteomes" id="UP000198873"/>
    </source>
</evidence>
<keyword evidence="8" id="KW-1185">Reference proteome</keyword>
<dbReference type="Pfam" id="PF25872">
    <property type="entry name" value="HTH_77"/>
    <property type="match status" value="1"/>
</dbReference>
<feature type="region of interest" description="Disordered" evidence="5">
    <location>
        <begin position="254"/>
        <end position="287"/>
    </location>
</feature>
<keyword evidence="3 4" id="KW-0238">DNA-binding</keyword>
<evidence type="ECO:0000256" key="3">
    <source>
        <dbReference type="ARBA" id="ARBA00023125"/>
    </source>
</evidence>
<dbReference type="SMART" id="SM01043">
    <property type="entry name" value="BTAD"/>
    <property type="match status" value="1"/>
</dbReference>
<dbReference type="Proteomes" id="UP000198873">
    <property type="component" value="Unassembled WGS sequence"/>
</dbReference>
<dbReference type="SUPFAM" id="SSF52540">
    <property type="entry name" value="P-loop containing nucleoside triphosphate hydrolases"/>
    <property type="match status" value="1"/>
</dbReference>
<evidence type="ECO:0000256" key="4">
    <source>
        <dbReference type="PROSITE-ProRule" id="PRU01091"/>
    </source>
</evidence>
<dbReference type="Pfam" id="PF13401">
    <property type="entry name" value="AAA_22"/>
    <property type="match status" value="1"/>
</dbReference>
<name>A0A1I6SLR7_9ACTN</name>
<dbReference type="GO" id="GO:0000160">
    <property type="term" value="P:phosphorelay signal transduction system"/>
    <property type="evidence" value="ECO:0007669"/>
    <property type="project" value="UniProtKB-KW"/>
</dbReference>
<dbReference type="InterPro" id="IPR036388">
    <property type="entry name" value="WH-like_DNA-bd_sf"/>
</dbReference>
<reference evidence="8" key="1">
    <citation type="submission" date="2016-10" db="EMBL/GenBank/DDBJ databases">
        <authorList>
            <person name="Varghese N."/>
            <person name="Submissions S."/>
        </authorList>
    </citation>
    <scope>NUCLEOTIDE SEQUENCE [LARGE SCALE GENOMIC DNA]</scope>
    <source>
        <strain evidence="8">CGMCC 4.7047</strain>
    </source>
</reference>
<sequence length="1126" mass="121625">MRFFILGATEAHDADGRPIPLGGPRVRALLTALALRADRPGPVPVDSLIADIWADDPTAAGPAARDLPPADAPAALQALVGRLRRALGDRHRDAVVRSAAPPGYRLTADPDSIDLFRFQRLVRTAERQDPATEARTLRAALALWRGPVLADLPEPARRPVAARLEALHRTARRRRAAADLALGPAEPLLPELRELIDADPLDEPAHALYIRALRAAGRPAQALAAYETVRTTLADRLGTTPGPELTALYAELLTPGEPAPPAPPGTPATRPPEPEPEPAPAPAPPAGNVRARLTSFVGRESDLAALRTDLRHARLITLTGAGGSGKTRLAEHTGLTVTDYPDGVWIAELAKLDHPGAVPGAVLSALGRRETTLVRGASGTDPHHDPAERLLEYCAGRRLLLILDNCEHVITAAATLAETLLTHCPRLTVLATSREPLGVPGELVRPVEPLPLASAHRLFTERGAAVRRDAPDDDAAVAEICRRLDGLPLAIELAAARLRSLTPRQIAARLDDRFRLLTNGSRTVLPRQQTLRAVVDWSWDLLEEPERTVLRRLSVFAGGCTLPAAEAVVADGATVPRDQVLGILGSLVDKSIVLADTTDPATGVRYRMLETIHEYAAGRAAEHPADRAATRARHTAHLLRFLAQAAPRLRGPAQLGWLARVEADLDNIRALLTRALRAGDRDTAGRAVLHMGWFWYLRNYRSEGHEWIRLTLELDPHAADDDRPTPGPGEPWPDDPRYLHRLELRLLSAFLLADQHPGSLDLTDERMHRHARRMYTAFGETVPERGYRFPGMLWPFTGFLLGETFPAVAARMTRAITQLRRADPAEDRSWELAVMLLFRFRVSLEVPGAHAVGGLRTPRALSDLAELEALAHRVGDRWLSCQTYGLRGDYASFTGDYPTAAAEFDKAISIAEEVGAHAETPFFTVRLAEATYHSGDPHRARALLDEVSVRAQRLGLRDCLGIADYLGAVMALELGDPATARTLRERSVSNLKGGTPTPMFQVIMGILTSRLLLAEGAPWRTALAEVHTALSYGTLMGCPDLLLSQLLLAAAAVVTEGGEPAVARRLLAGVHALRGDLPLTPPEERVLRRVTRAVAGAGPGAADEAPLVDGAETLAVLTALLPVSDS</sequence>
<feature type="DNA-binding region" description="OmpR/PhoB-type" evidence="4">
    <location>
        <begin position="1"/>
        <end position="108"/>
    </location>
</feature>
<dbReference type="InterPro" id="IPR049945">
    <property type="entry name" value="AAA_22"/>
</dbReference>
<dbReference type="GO" id="GO:0016887">
    <property type="term" value="F:ATP hydrolysis activity"/>
    <property type="evidence" value="ECO:0007669"/>
    <property type="project" value="InterPro"/>
</dbReference>
<dbReference type="GO" id="GO:0003677">
    <property type="term" value="F:DNA binding"/>
    <property type="evidence" value="ECO:0007669"/>
    <property type="project" value="UniProtKB-UniRule"/>
</dbReference>
<proteinExistence type="inferred from homology"/>
<protein>
    <submittedName>
        <fullName evidence="7">Predicted ATPase</fullName>
    </submittedName>
</protein>
<feature type="domain" description="OmpR/PhoB-type" evidence="6">
    <location>
        <begin position="1"/>
        <end position="108"/>
    </location>
</feature>
<organism evidence="7 8">
    <name type="scientific">Streptomyces harbinensis</name>
    <dbReference type="NCBI Taxonomy" id="1176198"/>
    <lineage>
        <taxon>Bacteria</taxon>
        <taxon>Bacillati</taxon>
        <taxon>Actinomycetota</taxon>
        <taxon>Actinomycetes</taxon>
        <taxon>Kitasatosporales</taxon>
        <taxon>Streptomycetaceae</taxon>
        <taxon>Streptomyces</taxon>
    </lineage>
</organism>
<dbReference type="EMBL" id="FPAB01000004">
    <property type="protein sequence ID" value="SFS77907.1"/>
    <property type="molecule type" value="Genomic_DNA"/>
</dbReference>
<dbReference type="InterPro" id="IPR058852">
    <property type="entry name" value="HTH_77"/>
</dbReference>